<dbReference type="OrthoDB" id="8968203at2"/>
<dbReference type="Pfam" id="PF03795">
    <property type="entry name" value="YCII"/>
    <property type="match status" value="1"/>
</dbReference>
<dbReference type="Proteomes" id="UP000008363">
    <property type="component" value="Unassembled WGS sequence"/>
</dbReference>
<dbReference type="STRING" id="1108045.GORHZ_154_00510"/>
<protein>
    <recommendedName>
        <fullName evidence="2">YCII-related domain-containing protein</fullName>
    </recommendedName>
</protein>
<organism evidence="3 4">
    <name type="scientific">Gordonia rhizosphera NBRC 16068</name>
    <dbReference type="NCBI Taxonomy" id="1108045"/>
    <lineage>
        <taxon>Bacteria</taxon>
        <taxon>Bacillati</taxon>
        <taxon>Actinomycetota</taxon>
        <taxon>Actinomycetes</taxon>
        <taxon>Mycobacteriales</taxon>
        <taxon>Gordoniaceae</taxon>
        <taxon>Gordonia</taxon>
    </lineage>
</organism>
<evidence type="ECO:0000313" key="3">
    <source>
        <dbReference type="EMBL" id="GAB91962.1"/>
    </source>
</evidence>
<comment type="caution">
    <text evidence="3">The sequence shown here is derived from an EMBL/GenBank/DDBJ whole genome shotgun (WGS) entry which is preliminary data.</text>
</comment>
<gene>
    <name evidence="3" type="ORF">GORHZ_154_00510</name>
</gene>
<reference evidence="3 4" key="1">
    <citation type="submission" date="2012-08" db="EMBL/GenBank/DDBJ databases">
        <title>Whole genome shotgun sequence of Gordonia rhizosphera NBRC 16068.</title>
        <authorList>
            <person name="Takarada H."/>
            <person name="Isaki S."/>
            <person name="Hosoyama A."/>
            <person name="Tsuchikane K."/>
            <person name="Katsumata H."/>
            <person name="Baba S."/>
            <person name="Ohji S."/>
            <person name="Yamazaki S."/>
            <person name="Fujita N."/>
        </authorList>
    </citation>
    <scope>NUCLEOTIDE SEQUENCE [LARGE SCALE GENOMIC DNA]</scope>
    <source>
        <strain evidence="3 4">NBRC 16068</strain>
    </source>
</reference>
<sequence>MSMFAVHYTYGSAKAALRDQYRPLHRQWLDEEHTAGNVLLVGAYPDGSGALLVIRAEGLEAAEAFIANDPFIAHEAVDAVRVVEWGQLYGPFD</sequence>
<dbReference type="RefSeq" id="WP_006335950.1">
    <property type="nucleotide sequence ID" value="NZ_BAHC01000154.1"/>
</dbReference>
<comment type="similarity">
    <text evidence="1">Belongs to the YciI family.</text>
</comment>
<dbReference type="SUPFAM" id="SSF54909">
    <property type="entry name" value="Dimeric alpha+beta barrel"/>
    <property type="match status" value="1"/>
</dbReference>
<accession>K6WIH5</accession>
<dbReference type="AlphaFoldDB" id="K6WIH5"/>
<evidence type="ECO:0000259" key="2">
    <source>
        <dbReference type="Pfam" id="PF03795"/>
    </source>
</evidence>
<dbReference type="PANTHER" id="PTHR37828:SF1">
    <property type="entry name" value="YCII-RELATED DOMAIN-CONTAINING PROTEIN"/>
    <property type="match status" value="1"/>
</dbReference>
<dbReference type="InterPro" id="IPR011008">
    <property type="entry name" value="Dimeric_a/b-barrel"/>
</dbReference>
<dbReference type="PANTHER" id="PTHR37828">
    <property type="entry name" value="GSR2449 PROTEIN"/>
    <property type="match status" value="1"/>
</dbReference>
<keyword evidence="4" id="KW-1185">Reference proteome</keyword>
<name>K6WIH5_9ACTN</name>
<dbReference type="InterPro" id="IPR005545">
    <property type="entry name" value="YCII"/>
</dbReference>
<dbReference type="EMBL" id="BAHC01000154">
    <property type="protein sequence ID" value="GAB91962.1"/>
    <property type="molecule type" value="Genomic_DNA"/>
</dbReference>
<feature type="domain" description="YCII-related" evidence="2">
    <location>
        <begin position="4"/>
        <end position="85"/>
    </location>
</feature>
<evidence type="ECO:0000313" key="4">
    <source>
        <dbReference type="Proteomes" id="UP000008363"/>
    </source>
</evidence>
<dbReference type="Gene3D" id="3.30.70.1060">
    <property type="entry name" value="Dimeric alpha+beta barrel"/>
    <property type="match status" value="1"/>
</dbReference>
<evidence type="ECO:0000256" key="1">
    <source>
        <dbReference type="ARBA" id="ARBA00007689"/>
    </source>
</evidence>
<dbReference type="eggNOG" id="COG2350">
    <property type="taxonomic scope" value="Bacteria"/>
</dbReference>
<proteinExistence type="inferred from homology"/>